<gene>
    <name evidence="4" type="ORF">METZ01_LOCUS95703</name>
</gene>
<dbReference type="PANTHER" id="PTHR30137:SF8">
    <property type="entry name" value="BLR5498 PROTEIN"/>
    <property type="match status" value="1"/>
</dbReference>
<dbReference type="AlphaFoldDB" id="A0A381VRA9"/>
<keyword evidence="1" id="KW-0560">Oxidoreductase</keyword>
<dbReference type="InterPro" id="IPR036661">
    <property type="entry name" value="Luciferase-like_sf"/>
</dbReference>
<proteinExistence type="predicted"/>
<dbReference type="SUPFAM" id="SSF51679">
    <property type="entry name" value="Bacterial luciferase-like"/>
    <property type="match status" value="1"/>
</dbReference>
<dbReference type="InterPro" id="IPR011251">
    <property type="entry name" value="Luciferase-like_dom"/>
</dbReference>
<keyword evidence="2" id="KW-0503">Monooxygenase</keyword>
<protein>
    <recommendedName>
        <fullName evidence="3">Luciferase-like domain-containing protein</fullName>
    </recommendedName>
</protein>
<dbReference type="GO" id="GO:0004497">
    <property type="term" value="F:monooxygenase activity"/>
    <property type="evidence" value="ECO:0007669"/>
    <property type="project" value="UniProtKB-KW"/>
</dbReference>
<evidence type="ECO:0000313" key="4">
    <source>
        <dbReference type="EMBL" id="SVA42849.1"/>
    </source>
</evidence>
<reference evidence="4" key="1">
    <citation type="submission" date="2018-05" db="EMBL/GenBank/DDBJ databases">
        <authorList>
            <person name="Lanie J.A."/>
            <person name="Ng W.-L."/>
            <person name="Kazmierczak K.M."/>
            <person name="Andrzejewski T.M."/>
            <person name="Davidsen T.M."/>
            <person name="Wayne K.J."/>
            <person name="Tettelin H."/>
            <person name="Glass J.I."/>
            <person name="Rusch D."/>
            <person name="Podicherti R."/>
            <person name="Tsui H.-C.T."/>
            <person name="Winkler M.E."/>
        </authorList>
    </citation>
    <scope>NUCLEOTIDE SEQUENCE</scope>
</reference>
<dbReference type="GO" id="GO:0005829">
    <property type="term" value="C:cytosol"/>
    <property type="evidence" value="ECO:0007669"/>
    <property type="project" value="TreeGrafter"/>
</dbReference>
<evidence type="ECO:0000259" key="3">
    <source>
        <dbReference type="Pfam" id="PF00296"/>
    </source>
</evidence>
<evidence type="ECO:0000256" key="2">
    <source>
        <dbReference type="ARBA" id="ARBA00023033"/>
    </source>
</evidence>
<dbReference type="PANTHER" id="PTHR30137">
    <property type="entry name" value="LUCIFERASE-LIKE MONOOXYGENASE"/>
    <property type="match status" value="1"/>
</dbReference>
<dbReference type="EMBL" id="UINC01009558">
    <property type="protein sequence ID" value="SVA42849.1"/>
    <property type="molecule type" value="Genomic_DNA"/>
</dbReference>
<evidence type="ECO:0000256" key="1">
    <source>
        <dbReference type="ARBA" id="ARBA00023002"/>
    </source>
</evidence>
<sequence>MQLTMKVGLFVTNQQHLSTDMVSALDEQIAMVHLIRDKGWDSLFSGQHYLNEGTNQQLQIVPLLARLIPEAGELTVGLGILLLNLHNPVYTAETVATLDVLARGNFIFGVGLGYRDVEFDAFGVPKGQRARRFEEYLELIKRLWTEESVSHHSETCHLDNVRMNLRPVQKPYPPIWIAANNDRAIERAARMSDAWMINPHSKIQTIRRHMTLYQDALSANGKPGPRVLPVVKELFCAKDRATALEMAGPYLSGKYQDYAKWGQDKAMPESETFDQDFESLTADRFILGSPEECYEQLQPYWEEFGVNHLLIRTHWAGMPLSTALHSIRLISDELLPTLQAL</sequence>
<dbReference type="Gene3D" id="3.20.20.30">
    <property type="entry name" value="Luciferase-like domain"/>
    <property type="match status" value="1"/>
</dbReference>
<accession>A0A381VRA9</accession>
<dbReference type="Pfam" id="PF00296">
    <property type="entry name" value="Bac_luciferase"/>
    <property type="match status" value="1"/>
</dbReference>
<dbReference type="GO" id="GO:0016705">
    <property type="term" value="F:oxidoreductase activity, acting on paired donors, with incorporation or reduction of molecular oxygen"/>
    <property type="evidence" value="ECO:0007669"/>
    <property type="project" value="InterPro"/>
</dbReference>
<organism evidence="4">
    <name type="scientific">marine metagenome</name>
    <dbReference type="NCBI Taxonomy" id="408172"/>
    <lineage>
        <taxon>unclassified sequences</taxon>
        <taxon>metagenomes</taxon>
        <taxon>ecological metagenomes</taxon>
    </lineage>
</organism>
<dbReference type="InterPro" id="IPR050766">
    <property type="entry name" value="Bact_Lucif_Oxidored"/>
</dbReference>
<name>A0A381VRA9_9ZZZZ</name>
<feature type="domain" description="Luciferase-like" evidence="3">
    <location>
        <begin position="5"/>
        <end position="308"/>
    </location>
</feature>